<reference evidence="1 2" key="1">
    <citation type="submission" date="2019-03" db="EMBL/GenBank/DDBJ databases">
        <title>Draft Genome Sequence of Desulfosporosinus fructosivorans Strain 63.6F, Isolated from Marine Sediment in the Baltic Sea.</title>
        <authorList>
            <person name="Hausmann B."/>
            <person name="Vandieken V."/>
            <person name="Pjevac P."/>
            <person name="Schreck K."/>
            <person name="Herbold C.W."/>
            <person name="Loy A."/>
        </authorList>
    </citation>
    <scope>NUCLEOTIDE SEQUENCE [LARGE SCALE GENOMIC DNA]</scope>
    <source>
        <strain evidence="1 2">63.6F</strain>
    </source>
</reference>
<sequence length="103" mass="11906">MREESNQNQENKLNSTLETMSREEIVQILTELMKHSEEIENGSKLLATHLKVLCYKNGGSLTYTKDEFDAAAKDNRVFSVNYEADNVQEICLLRLQPRQKIDD</sequence>
<evidence type="ECO:0000313" key="1">
    <source>
        <dbReference type="EMBL" id="TGE38381.1"/>
    </source>
</evidence>
<dbReference type="AlphaFoldDB" id="A0A4Z0R5J6"/>
<proteinExistence type="predicted"/>
<name>A0A4Z0R5J6_9FIRM</name>
<dbReference type="OrthoDB" id="9912730at2"/>
<accession>A0A4Z0R5J6</accession>
<protein>
    <submittedName>
        <fullName evidence="1">Uncharacterized protein</fullName>
    </submittedName>
</protein>
<evidence type="ECO:0000313" key="2">
    <source>
        <dbReference type="Proteomes" id="UP000298460"/>
    </source>
</evidence>
<dbReference type="EMBL" id="SPQQ01000003">
    <property type="protein sequence ID" value="TGE38381.1"/>
    <property type="molecule type" value="Genomic_DNA"/>
</dbReference>
<dbReference type="Proteomes" id="UP000298460">
    <property type="component" value="Unassembled WGS sequence"/>
</dbReference>
<comment type="caution">
    <text evidence="1">The sequence shown here is derived from an EMBL/GenBank/DDBJ whole genome shotgun (WGS) entry which is preliminary data.</text>
</comment>
<gene>
    <name evidence="1" type="ORF">E4K67_10545</name>
</gene>
<keyword evidence="2" id="KW-1185">Reference proteome</keyword>
<dbReference type="RefSeq" id="WP_135546374.1">
    <property type="nucleotide sequence ID" value="NZ_SPQQ01000003.1"/>
</dbReference>
<organism evidence="1 2">
    <name type="scientific">Desulfosporosinus fructosivorans</name>
    <dbReference type="NCBI Taxonomy" id="2018669"/>
    <lineage>
        <taxon>Bacteria</taxon>
        <taxon>Bacillati</taxon>
        <taxon>Bacillota</taxon>
        <taxon>Clostridia</taxon>
        <taxon>Eubacteriales</taxon>
        <taxon>Desulfitobacteriaceae</taxon>
        <taxon>Desulfosporosinus</taxon>
    </lineage>
</organism>